<gene>
    <name evidence="2" type="ORF">CDL15_Pgr007347</name>
    <name evidence="3" type="ORF">CRG98_011963</name>
</gene>
<accession>A0A218X9D8</accession>
<protein>
    <submittedName>
        <fullName evidence="2">Uncharacterized protein</fullName>
    </submittedName>
</protein>
<organism evidence="2 4">
    <name type="scientific">Punica granatum</name>
    <name type="common">Pomegranate</name>
    <dbReference type="NCBI Taxonomy" id="22663"/>
    <lineage>
        <taxon>Eukaryota</taxon>
        <taxon>Viridiplantae</taxon>
        <taxon>Streptophyta</taxon>
        <taxon>Embryophyta</taxon>
        <taxon>Tracheophyta</taxon>
        <taxon>Spermatophyta</taxon>
        <taxon>Magnoliopsida</taxon>
        <taxon>eudicotyledons</taxon>
        <taxon>Gunneridae</taxon>
        <taxon>Pentapetalae</taxon>
        <taxon>rosids</taxon>
        <taxon>malvids</taxon>
        <taxon>Myrtales</taxon>
        <taxon>Lythraceae</taxon>
        <taxon>Punica</taxon>
    </lineage>
</organism>
<reference evidence="3 5" key="3">
    <citation type="submission" date="2017-11" db="EMBL/GenBank/DDBJ databases">
        <title>De-novo sequencing of pomegranate (Punica granatum L.) genome.</title>
        <authorList>
            <person name="Akparov Z."/>
            <person name="Amiraslanov A."/>
            <person name="Hajiyeva S."/>
            <person name="Abbasov M."/>
            <person name="Kaur K."/>
            <person name="Hamwieh A."/>
            <person name="Solovyev V."/>
            <person name="Salamov A."/>
            <person name="Braich B."/>
            <person name="Kosarev P."/>
            <person name="Mahmoud A."/>
            <person name="Hajiyev E."/>
            <person name="Babayeva S."/>
            <person name="Izzatullayeva V."/>
            <person name="Mammadov A."/>
            <person name="Mammadov A."/>
            <person name="Sharifova S."/>
            <person name="Ojaghi J."/>
            <person name="Eynullazada K."/>
            <person name="Bayramov B."/>
            <person name="Abdulazimova A."/>
            <person name="Shahmuradov I."/>
        </authorList>
    </citation>
    <scope>NUCLEOTIDE SEQUENCE [LARGE SCALE GENOMIC DNA]</scope>
    <source>
        <strain evidence="3">AG2017</strain>
        <strain evidence="5">cv. AG2017</strain>
        <tissue evidence="3">Leaf</tissue>
    </source>
</reference>
<reference evidence="2" key="2">
    <citation type="submission" date="2017-06" db="EMBL/GenBank/DDBJ databases">
        <title>The pomegranate genome and the genomics of punicalagin biosynthesis.</title>
        <authorList>
            <person name="Xu C."/>
        </authorList>
    </citation>
    <scope>NUCLEOTIDE SEQUENCE [LARGE SCALE GENOMIC DNA]</scope>
    <source>
        <tissue evidence="2">Fresh leaf</tissue>
    </source>
</reference>
<dbReference type="EMBL" id="MTKT01002214">
    <property type="protein sequence ID" value="OWM81309.1"/>
    <property type="molecule type" value="Genomic_DNA"/>
</dbReference>
<dbReference type="Proteomes" id="UP000197138">
    <property type="component" value="Unassembled WGS sequence"/>
</dbReference>
<feature type="region of interest" description="Disordered" evidence="1">
    <location>
        <begin position="151"/>
        <end position="180"/>
    </location>
</feature>
<reference evidence="4" key="1">
    <citation type="journal article" date="2017" name="Plant J.">
        <title>The pomegranate (Punica granatum L.) genome and the genomics of punicalagin biosynthesis.</title>
        <authorList>
            <person name="Qin G."/>
            <person name="Xu C."/>
            <person name="Ming R."/>
            <person name="Tang H."/>
            <person name="Guyot R."/>
            <person name="Kramer E.M."/>
            <person name="Hu Y."/>
            <person name="Yi X."/>
            <person name="Qi Y."/>
            <person name="Xu X."/>
            <person name="Gao Z."/>
            <person name="Pan H."/>
            <person name="Jian J."/>
            <person name="Tian Y."/>
            <person name="Yue Z."/>
            <person name="Xu Y."/>
        </authorList>
    </citation>
    <scope>NUCLEOTIDE SEQUENCE [LARGE SCALE GENOMIC DNA]</scope>
    <source>
        <strain evidence="4">cv. Dabenzi</strain>
    </source>
</reference>
<keyword evidence="5" id="KW-1185">Reference proteome</keyword>
<comment type="caution">
    <text evidence="2">The sequence shown here is derived from an EMBL/GenBank/DDBJ whole genome shotgun (WGS) entry which is preliminary data.</text>
</comment>
<name>A0A218X9D8_PUNGR</name>
<dbReference type="EMBL" id="PGOL01000589">
    <property type="protein sequence ID" value="PKI67750.1"/>
    <property type="molecule type" value="Genomic_DNA"/>
</dbReference>
<dbReference type="AlphaFoldDB" id="A0A218X9D8"/>
<dbReference type="Proteomes" id="UP000233551">
    <property type="component" value="Unassembled WGS sequence"/>
</dbReference>
<evidence type="ECO:0000313" key="2">
    <source>
        <dbReference type="EMBL" id="OWM81309.1"/>
    </source>
</evidence>
<evidence type="ECO:0000313" key="5">
    <source>
        <dbReference type="Proteomes" id="UP000233551"/>
    </source>
</evidence>
<proteinExistence type="predicted"/>
<evidence type="ECO:0000256" key="1">
    <source>
        <dbReference type="SAM" id="MobiDB-lite"/>
    </source>
</evidence>
<dbReference type="GeneID" id="116192173"/>
<evidence type="ECO:0000313" key="4">
    <source>
        <dbReference type="Proteomes" id="UP000197138"/>
    </source>
</evidence>
<sequence>MGEDGMEPRQEMVDEVHSLLPPAIIESQTEELDQDDDRGTELRHRQVKAIGSVSSEENMDEFIDYNNENTTSINSAKTIVSAPASASTSRGQLANLQVRKKRKREVIVIDDIDEWSAPCPPNFFSSPSDGSFRNEWFKMRTFNVEEGAAATGAGESIDGGQTVKENGAAAGDTGGKHSTSCLPWWLKGKTNIGEK</sequence>
<evidence type="ECO:0000313" key="3">
    <source>
        <dbReference type="EMBL" id="PKI67750.1"/>
    </source>
</evidence>